<evidence type="ECO:0000313" key="1">
    <source>
        <dbReference type="EMBL" id="MBX48191.1"/>
    </source>
</evidence>
<proteinExistence type="predicted"/>
<dbReference type="EMBL" id="GGEC01067707">
    <property type="protein sequence ID" value="MBX48191.1"/>
    <property type="molecule type" value="Transcribed_RNA"/>
</dbReference>
<reference evidence="1" key="1">
    <citation type="submission" date="2018-02" db="EMBL/GenBank/DDBJ databases">
        <title>Rhizophora mucronata_Transcriptome.</title>
        <authorList>
            <person name="Meera S.P."/>
            <person name="Sreeshan A."/>
            <person name="Augustine A."/>
        </authorList>
    </citation>
    <scope>NUCLEOTIDE SEQUENCE</scope>
    <source>
        <tissue evidence="1">Leaf</tissue>
    </source>
</reference>
<protein>
    <submittedName>
        <fullName evidence="1">Uncharacterized protein</fullName>
    </submittedName>
</protein>
<sequence>MEQVWLLNWHPTSFSYKTNSTYYLGCNSNTRSDSQGSLMAIIKAKSCINTQHHFDKHFQARPQSLSCLLHSKTFTLMISTMQ</sequence>
<dbReference type="AlphaFoldDB" id="A0A2P2P0L9"/>
<organism evidence="1">
    <name type="scientific">Rhizophora mucronata</name>
    <name type="common">Asiatic mangrove</name>
    <dbReference type="NCBI Taxonomy" id="61149"/>
    <lineage>
        <taxon>Eukaryota</taxon>
        <taxon>Viridiplantae</taxon>
        <taxon>Streptophyta</taxon>
        <taxon>Embryophyta</taxon>
        <taxon>Tracheophyta</taxon>
        <taxon>Spermatophyta</taxon>
        <taxon>Magnoliopsida</taxon>
        <taxon>eudicotyledons</taxon>
        <taxon>Gunneridae</taxon>
        <taxon>Pentapetalae</taxon>
        <taxon>rosids</taxon>
        <taxon>fabids</taxon>
        <taxon>Malpighiales</taxon>
        <taxon>Rhizophoraceae</taxon>
        <taxon>Rhizophora</taxon>
    </lineage>
</organism>
<name>A0A2P2P0L9_RHIMU</name>
<accession>A0A2P2P0L9</accession>